<dbReference type="Gene3D" id="3.40.50.12780">
    <property type="entry name" value="N-terminal domain of ligase-like"/>
    <property type="match status" value="1"/>
</dbReference>
<dbReference type="InterPro" id="IPR045851">
    <property type="entry name" value="AMP-bd_C_sf"/>
</dbReference>
<feature type="domain" description="AMP-binding enzyme C-terminal" evidence="4">
    <location>
        <begin position="403"/>
        <end position="478"/>
    </location>
</feature>
<keyword evidence="2 5" id="KW-0436">Ligase</keyword>
<dbReference type="Pfam" id="PF13193">
    <property type="entry name" value="AMP-binding_C"/>
    <property type="match status" value="1"/>
</dbReference>
<gene>
    <name evidence="5" type="ORF">GGQ83_001417</name>
</gene>
<dbReference type="PROSITE" id="PS00455">
    <property type="entry name" value="AMP_BINDING"/>
    <property type="match status" value="1"/>
</dbReference>
<name>A0A840ACD3_9PROT</name>
<dbReference type="InterPro" id="IPR020845">
    <property type="entry name" value="AMP-binding_CS"/>
</dbReference>
<evidence type="ECO:0000313" key="6">
    <source>
        <dbReference type="Proteomes" id="UP000553193"/>
    </source>
</evidence>
<dbReference type="InterPro" id="IPR000873">
    <property type="entry name" value="AMP-dep_synth/lig_dom"/>
</dbReference>
<evidence type="ECO:0000313" key="5">
    <source>
        <dbReference type="EMBL" id="MBB3897980.1"/>
    </source>
</evidence>
<dbReference type="InterPro" id="IPR025110">
    <property type="entry name" value="AMP-bd_C"/>
</dbReference>
<organism evidence="5 6">
    <name type="scientific">Roseococcus suduntuyensis</name>
    <dbReference type="NCBI Taxonomy" id="455361"/>
    <lineage>
        <taxon>Bacteria</taxon>
        <taxon>Pseudomonadati</taxon>
        <taxon>Pseudomonadota</taxon>
        <taxon>Alphaproteobacteria</taxon>
        <taxon>Acetobacterales</taxon>
        <taxon>Roseomonadaceae</taxon>
        <taxon>Roseococcus</taxon>
    </lineage>
</organism>
<protein>
    <submittedName>
        <fullName evidence="5">Long-chain acyl-CoA synthetase</fullName>
        <ecNumber evidence="5">6.2.1.3</ecNumber>
    </submittedName>
</protein>
<feature type="domain" description="AMP-dependent synthetase/ligase" evidence="3">
    <location>
        <begin position="4"/>
        <end position="344"/>
    </location>
</feature>
<dbReference type="SUPFAM" id="SSF56801">
    <property type="entry name" value="Acetyl-CoA synthetase-like"/>
    <property type="match status" value="1"/>
</dbReference>
<comment type="similarity">
    <text evidence="1">Belongs to the ATP-dependent AMP-binding enzyme family.</text>
</comment>
<evidence type="ECO:0000256" key="1">
    <source>
        <dbReference type="ARBA" id="ARBA00006432"/>
    </source>
</evidence>
<dbReference type="AlphaFoldDB" id="A0A840ACD3"/>
<dbReference type="GO" id="GO:0031956">
    <property type="term" value="F:medium-chain fatty acid-CoA ligase activity"/>
    <property type="evidence" value="ECO:0007669"/>
    <property type="project" value="TreeGrafter"/>
</dbReference>
<dbReference type="PANTHER" id="PTHR43201:SF5">
    <property type="entry name" value="MEDIUM-CHAIN ACYL-COA LIGASE ACSF2, MITOCHONDRIAL"/>
    <property type="match status" value="1"/>
</dbReference>
<dbReference type="Pfam" id="PF00501">
    <property type="entry name" value="AMP-binding"/>
    <property type="match status" value="1"/>
</dbReference>
<comment type="caution">
    <text evidence="5">The sequence shown here is derived from an EMBL/GenBank/DDBJ whole genome shotgun (WGS) entry which is preliminary data.</text>
</comment>
<dbReference type="PANTHER" id="PTHR43201">
    <property type="entry name" value="ACYL-COA SYNTHETASE"/>
    <property type="match status" value="1"/>
</dbReference>
<evidence type="ECO:0000256" key="2">
    <source>
        <dbReference type="ARBA" id="ARBA00022598"/>
    </source>
</evidence>
<evidence type="ECO:0000259" key="3">
    <source>
        <dbReference type="Pfam" id="PF00501"/>
    </source>
</evidence>
<dbReference type="Gene3D" id="3.30.300.30">
    <property type="match status" value="1"/>
</dbReference>
<keyword evidence="6" id="KW-1185">Reference proteome</keyword>
<dbReference type="EMBL" id="JACIDJ010000002">
    <property type="protein sequence ID" value="MBB3897980.1"/>
    <property type="molecule type" value="Genomic_DNA"/>
</dbReference>
<dbReference type="InterPro" id="IPR042099">
    <property type="entry name" value="ANL_N_sf"/>
</dbReference>
<proteinExistence type="inferred from homology"/>
<accession>A0A840ACD3</accession>
<dbReference type="EC" id="6.2.1.3" evidence="5"/>
<sequence length="496" mass="53214">MTSALIFERQCIPGEALDRRGAALAGGLRGLGLKENDAVAVLLRNGPVWADVILACRIGGTYYAALNWHLTPPEIAFILADSGAKALIADAALLPALREILPPDLPVLAVGTAEGALDYETWLAAQPPYAGPPASPRGQMGYTSGTTGRPKGVRRLPIPLGELPARQARMRRVVEETLGVAEGSRVLVSAPLYHAGPTVIAQNALAFGELLVLAPRFDAEETLALIARHRITTVYLVPVMYVRLLRLPPEVRARYDMSSLKVVASTGAPCAPEVKRAMIEWFGPIITETYASTETGMLTACRAGDSLARPGTAGRPVADVTLRILDEEGRDCPPGVVGRIYARNHAYPDWTYHNNPGARAAVEHEGLFTLGDMGWLDADGYLYVADRASDMVISGGVNIYPAEIEAALLRQPAVLDCAVFGVPDEEYGERLHAVVQLEAGATLDAAALQEGLRGVLAGFKVPRSYEAVEAMPRDPNGKLLKRKLRAPFWEGRARAV</sequence>
<reference evidence="5 6" key="1">
    <citation type="submission" date="2020-08" db="EMBL/GenBank/DDBJ databases">
        <title>Genomic Encyclopedia of Type Strains, Phase IV (KMG-IV): sequencing the most valuable type-strain genomes for metagenomic binning, comparative biology and taxonomic classification.</title>
        <authorList>
            <person name="Goeker M."/>
        </authorList>
    </citation>
    <scope>NUCLEOTIDE SEQUENCE [LARGE SCALE GENOMIC DNA]</scope>
    <source>
        <strain evidence="5 6">DSM 19979</strain>
    </source>
</reference>
<evidence type="ECO:0000259" key="4">
    <source>
        <dbReference type="Pfam" id="PF13193"/>
    </source>
</evidence>
<dbReference type="GO" id="GO:0004467">
    <property type="term" value="F:long-chain fatty acid-CoA ligase activity"/>
    <property type="evidence" value="ECO:0007669"/>
    <property type="project" value="UniProtKB-EC"/>
</dbReference>
<dbReference type="Proteomes" id="UP000553193">
    <property type="component" value="Unassembled WGS sequence"/>
</dbReference>